<accession>D6WN34</accession>
<dbReference type="HOGENOM" id="CLU_1172027_0_0_1"/>
<evidence type="ECO:0000313" key="2">
    <source>
        <dbReference type="Proteomes" id="UP000007266"/>
    </source>
</evidence>
<gene>
    <name evidence="1" type="primary">AUGUSTUS-3.0.2_13176</name>
    <name evidence="1" type="ORF">TcasGA2_TC013176</name>
</gene>
<keyword evidence="2" id="KW-1185">Reference proteome</keyword>
<dbReference type="OrthoDB" id="6761967at2759"/>
<dbReference type="AlphaFoldDB" id="D6WN34"/>
<protein>
    <submittedName>
        <fullName evidence="1">Uncharacterized protein</fullName>
    </submittedName>
</protein>
<dbReference type="Proteomes" id="UP000007266">
    <property type="component" value="Linkage group 5"/>
</dbReference>
<dbReference type="InParanoid" id="D6WN34"/>
<proteinExistence type="predicted"/>
<reference evidence="1 2" key="2">
    <citation type="journal article" date="2010" name="Nucleic Acids Res.">
        <title>BeetleBase in 2010: revisions to provide comprehensive genomic information for Tribolium castaneum.</title>
        <authorList>
            <person name="Kim H.S."/>
            <person name="Murphy T."/>
            <person name="Xia J."/>
            <person name="Caragea D."/>
            <person name="Park Y."/>
            <person name="Beeman R.W."/>
            <person name="Lorenzen M.D."/>
            <person name="Butcher S."/>
            <person name="Manak J.R."/>
            <person name="Brown S.J."/>
        </authorList>
    </citation>
    <scope>GENOME REANNOTATION</scope>
    <source>
        <strain evidence="1 2">Georgia GA2</strain>
    </source>
</reference>
<reference evidence="1 2" key="1">
    <citation type="journal article" date="2008" name="Nature">
        <title>The genome of the model beetle and pest Tribolium castaneum.</title>
        <authorList>
            <consortium name="Tribolium Genome Sequencing Consortium"/>
            <person name="Richards S."/>
            <person name="Gibbs R.A."/>
            <person name="Weinstock G.M."/>
            <person name="Brown S.J."/>
            <person name="Denell R."/>
            <person name="Beeman R.W."/>
            <person name="Gibbs R."/>
            <person name="Beeman R.W."/>
            <person name="Brown S.J."/>
            <person name="Bucher G."/>
            <person name="Friedrich M."/>
            <person name="Grimmelikhuijzen C.J."/>
            <person name="Klingler M."/>
            <person name="Lorenzen M."/>
            <person name="Richards S."/>
            <person name="Roth S."/>
            <person name="Schroder R."/>
            <person name="Tautz D."/>
            <person name="Zdobnov E.M."/>
            <person name="Muzny D."/>
            <person name="Gibbs R.A."/>
            <person name="Weinstock G.M."/>
            <person name="Attaway T."/>
            <person name="Bell S."/>
            <person name="Buhay C.J."/>
            <person name="Chandrabose M.N."/>
            <person name="Chavez D."/>
            <person name="Clerk-Blankenburg K.P."/>
            <person name="Cree A."/>
            <person name="Dao M."/>
            <person name="Davis C."/>
            <person name="Chacko J."/>
            <person name="Dinh H."/>
            <person name="Dugan-Rocha S."/>
            <person name="Fowler G."/>
            <person name="Garner T.T."/>
            <person name="Garnes J."/>
            <person name="Gnirke A."/>
            <person name="Hawes A."/>
            <person name="Hernandez J."/>
            <person name="Hines S."/>
            <person name="Holder M."/>
            <person name="Hume J."/>
            <person name="Jhangiani S.N."/>
            <person name="Joshi V."/>
            <person name="Khan Z.M."/>
            <person name="Jackson L."/>
            <person name="Kovar C."/>
            <person name="Kowis A."/>
            <person name="Lee S."/>
            <person name="Lewis L.R."/>
            <person name="Margolis J."/>
            <person name="Morgan M."/>
            <person name="Nazareth L.V."/>
            <person name="Nguyen N."/>
            <person name="Okwuonu G."/>
            <person name="Parker D."/>
            <person name="Richards S."/>
            <person name="Ruiz S.J."/>
            <person name="Santibanez J."/>
            <person name="Savard J."/>
            <person name="Scherer S.E."/>
            <person name="Schneider B."/>
            <person name="Sodergren E."/>
            <person name="Tautz D."/>
            <person name="Vattahil S."/>
            <person name="Villasana D."/>
            <person name="White C.S."/>
            <person name="Wright R."/>
            <person name="Park Y."/>
            <person name="Beeman R.W."/>
            <person name="Lord J."/>
            <person name="Oppert B."/>
            <person name="Lorenzen M."/>
            <person name="Brown S."/>
            <person name="Wang L."/>
            <person name="Savard J."/>
            <person name="Tautz D."/>
            <person name="Richards S."/>
            <person name="Weinstock G."/>
            <person name="Gibbs R.A."/>
            <person name="Liu Y."/>
            <person name="Worley K."/>
            <person name="Weinstock G."/>
            <person name="Elsik C.G."/>
            <person name="Reese J.T."/>
            <person name="Elhaik E."/>
            <person name="Landan G."/>
            <person name="Graur D."/>
            <person name="Arensburger P."/>
            <person name="Atkinson P."/>
            <person name="Beeman R.W."/>
            <person name="Beidler J."/>
            <person name="Brown S.J."/>
            <person name="Demuth J.P."/>
            <person name="Drury D.W."/>
            <person name="Du Y.Z."/>
            <person name="Fujiwara H."/>
            <person name="Lorenzen M."/>
            <person name="Maselli V."/>
            <person name="Osanai M."/>
            <person name="Park Y."/>
            <person name="Robertson H.M."/>
            <person name="Tu Z."/>
            <person name="Wang J.J."/>
            <person name="Wang S."/>
            <person name="Richards S."/>
            <person name="Song H."/>
            <person name="Zhang L."/>
            <person name="Sodergren E."/>
            <person name="Werner D."/>
            <person name="Stanke M."/>
            <person name="Morgenstern B."/>
            <person name="Solovyev V."/>
            <person name="Kosarev P."/>
            <person name="Brown G."/>
            <person name="Chen H.C."/>
            <person name="Ermolaeva O."/>
            <person name="Hlavina W."/>
            <person name="Kapustin Y."/>
            <person name="Kiryutin B."/>
            <person name="Kitts P."/>
            <person name="Maglott D."/>
            <person name="Pruitt K."/>
            <person name="Sapojnikov V."/>
            <person name="Souvorov A."/>
            <person name="Mackey A.J."/>
            <person name="Waterhouse R.M."/>
            <person name="Wyder S."/>
            <person name="Zdobnov E.M."/>
            <person name="Zdobnov E.M."/>
            <person name="Wyder S."/>
            <person name="Kriventseva E.V."/>
            <person name="Kadowaki T."/>
            <person name="Bork P."/>
            <person name="Aranda M."/>
            <person name="Bao R."/>
            <person name="Beermann A."/>
            <person name="Berns N."/>
            <person name="Bolognesi R."/>
            <person name="Bonneton F."/>
            <person name="Bopp D."/>
            <person name="Brown S.J."/>
            <person name="Bucher G."/>
            <person name="Butts T."/>
            <person name="Chaumot A."/>
            <person name="Denell R.E."/>
            <person name="Ferrier D.E."/>
            <person name="Friedrich M."/>
            <person name="Gordon C.M."/>
            <person name="Jindra M."/>
            <person name="Klingler M."/>
            <person name="Lan Q."/>
            <person name="Lattorff H.M."/>
            <person name="Laudet V."/>
            <person name="von Levetsow C."/>
            <person name="Liu Z."/>
            <person name="Lutz R."/>
            <person name="Lynch J.A."/>
            <person name="da Fonseca R.N."/>
            <person name="Posnien N."/>
            <person name="Reuter R."/>
            <person name="Roth S."/>
            <person name="Savard J."/>
            <person name="Schinko J.B."/>
            <person name="Schmitt C."/>
            <person name="Schoppmeier M."/>
            <person name="Schroder R."/>
            <person name="Shippy T.D."/>
            <person name="Simonnet F."/>
            <person name="Marques-Souza H."/>
            <person name="Tautz D."/>
            <person name="Tomoyasu Y."/>
            <person name="Trauner J."/>
            <person name="Van der Zee M."/>
            <person name="Vervoort M."/>
            <person name="Wittkopp N."/>
            <person name="Wimmer E.A."/>
            <person name="Yang X."/>
            <person name="Jones A.K."/>
            <person name="Sattelle D.B."/>
            <person name="Ebert P.R."/>
            <person name="Nelson D."/>
            <person name="Scott J.G."/>
            <person name="Beeman R.W."/>
            <person name="Muthukrishnan S."/>
            <person name="Kramer K.J."/>
            <person name="Arakane Y."/>
            <person name="Beeman R.W."/>
            <person name="Zhu Q."/>
            <person name="Hogenkamp D."/>
            <person name="Dixit R."/>
            <person name="Oppert B."/>
            <person name="Jiang H."/>
            <person name="Zou Z."/>
            <person name="Marshall J."/>
            <person name="Elpidina E."/>
            <person name="Vinokurov K."/>
            <person name="Oppert C."/>
            <person name="Zou Z."/>
            <person name="Evans J."/>
            <person name="Lu Z."/>
            <person name="Zhao P."/>
            <person name="Sumathipala N."/>
            <person name="Altincicek B."/>
            <person name="Vilcinskas A."/>
            <person name="Williams M."/>
            <person name="Hultmark D."/>
            <person name="Hetru C."/>
            <person name="Jiang H."/>
            <person name="Grimmelikhuijzen C.J."/>
            <person name="Hauser F."/>
            <person name="Cazzamali G."/>
            <person name="Williamson M."/>
            <person name="Park Y."/>
            <person name="Li B."/>
            <person name="Tanaka Y."/>
            <person name="Predel R."/>
            <person name="Neupert S."/>
            <person name="Schachtner J."/>
            <person name="Verleyen P."/>
            <person name="Raible F."/>
            <person name="Bork P."/>
            <person name="Friedrich M."/>
            <person name="Walden K.K."/>
            <person name="Robertson H.M."/>
            <person name="Angeli S."/>
            <person name="Foret S."/>
            <person name="Bucher G."/>
            <person name="Schuetz S."/>
            <person name="Maleszka R."/>
            <person name="Wimmer E.A."/>
            <person name="Beeman R.W."/>
            <person name="Lorenzen M."/>
            <person name="Tomoyasu Y."/>
            <person name="Miller S.C."/>
            <person name="Grossmann D."/>
            <person name="Bucher G."/>
        </authorList>
    </citation>
    <scope>NUCLEOTIDE SEQUENCE [LARGE SCALE GENOMIC DNA]</scope>
    <source>
        <strain evidence="1 2">Georgia GA2</strain>
    </source>
</reference>
<organism evidence="1 2">
    <name type="scientific">Tribolium castaneum</name>
    <name type="common">Red flour beetle</name>
    <dbReference type="NCBI Taxonomy" id="7070"/>
    <lineage>
        <taxon>Eukaryota</taxon>
        <taxon>Metazoa</taxon>
        <taxon>Ecdysozoa</taxon>
        <taxon>Arthropoda</taxon>
        <taxon>Hexapoda</taxon>
        <taxon>Insecta</taxon>
        <taxon>Pterygota</taxon>
        <taxon>Neoptera</taxon>
        <taxon>Endopterygota</taxon>
        <taxon>Coleoptera</taxon>
        <taxon>Polyphaga</taxon>
        <taxon>Cucujiformia</taxon>
        <taxon>Tenebrionidae</taxon>
        <taxon>Tenebrionidae incertae sedis</taxon>
        <taxon>Tribolium</taxon>
    </lineage>
</organism>
<dbReference type="EMBL" id="KQ971343">
    <property type="protein sequence ID" value="EFA03244.2"/>
    <property type="molecule type" value="Genomic_DNA"/>
</dbReference>
<dbReference type="KEGG" id="tca:103313250"/>
<sequence length="253" mass="28855">MATCDSLQPVVLLTDVMEPNESFFGTTATFQVEQTEPLNLCLNGTVFEAFTVLDCSPTSGENVSCSDQSDDDVIFVKEYKFGGAKRGHGQKGGTPRRNPVRKARVSRRFKDENEFVENSVEDEEALDVFEPCISKKEDSEDWKFESVPRRGKPRKKVIKRKVPFRLGRKRKANSAAKIDEKKVPLKELKPLFETNLLLLRDYIKDLRTVSKTQENEERDRTTNAINIFKQQVKFLTVANNSDDDLVTKIVTEL</sequence>
<evidence type="ECO:0000313" key="1">
    <source>
        <dbReference type="EMBL" id="EFA03244.2"/>
    </source>
</evidence>
<name>D6WN34_TRICA</name>